<dbReference type="Pfam" id="PF10644">
    <property type="entry name" value="Misat_Tub_SegII"/>
    <property type="match status" value="1"/>
</dbReference>
<dbReference type="EMBL" id="CDMY01000270">
    <property type="protein sequence ID" value="CEL98436.1"/>
    <property type="molecule type" value="Genomic_DNA"/>
</dbReference>
<dbReference type="PANTHER" id="PTHR13391">
    <property type="entry name" value="MITOCHONDRIAL DISTRIBUTION REGULATOR MISATO"/>
    <property type="match status" value="1"/>
</dbReference>
<dbReference type="OrthoDB" id="271881at2759"/>
<name>A0A0G4EN60_VITBC</name>
<feature type="region of interest" description="Disordered" evidence="1">
    <location>
        <begin position="85"/>
        <end position="107"/>
    </location>
</feature>
<dbReference type="InParanoid" id="A0A0G4EN60"/>
<dbReference type="GO" id="GO:0005737">
    <property type="term" value="C:cytoplasm"/>
    <property type="evidence" value="ECO:0007669"/>
    <property type="project" value="TreeGrafter"/>
</dbReference>
<dbReference type="AlphaFoldDB" id="A0A0G4EN60"/>
<reference evidence="3 4" key="1">
    <citation type="submission" date="2014-11" db="EMBL/GenBank/DDBJ databases">
        <authorList>
            <person name="Zhu J."/>
            <person name="Qi W."/>
            <person name="Song R."/>
        </authorList>
    </citation>
    <scope>NUCLEOTIDE SEQUENCE [LARGE SCALE GENOMIC DNA]</scope>
</reference>
<accession>A0A0G4EN60</accession>
<dbReference type="Proteomes" id="UP000041254">
    <property type="component" value="Unassembled WGS sequence"/>
</dbReference>
<evidence type="ECO:0000313" key="4">
    <source>
        <dbReference type="Proteomes" id="UP000041254"/>
    </source>
</evidence>
<organism evidence="3 4">
    <name type="scientific">Vitrella brassicaformis (strain CCMP3155)</name>
    <dbReference type="NCBI Taxonomy" id="1169540"/>
    <lineage>
        <taxon>Eukaryota</taxon>
        <taxon>Sar</taxon>
        <taxon>Alveolata</taxon>
        <taxon>Colpodellida</taxon>
        <taxon>Vitrellaceae</taxon>
        <taxon>Vitrella</taxon>
    </lineage>
</organism>
<evidence type="ECO:0000313" key="3">
    <source>
        <dbReference type="EMBL" id="CEL98436.1"/>
    </source>
</evidence>
<dbReference type="InterPro" id="IPR049942">
    <property type="entry name" value="DML1/Misato"/>
</dbReference>
<proteinExistence type="predicted"/>
<dbReference type="InterPro" id="IPR019605">
    <property type="entry name" value="Misato_II_tubulin-like"/>
</dbReference>
<dbReference type="InterPro" id="IPR036525">
    <property type="entry name" value="Tubulin/FtsZ_GTPase_sf"/>
</dbReference>
<sequence>MASSGPRDVVTLQLGTFANFIGSHFWNLLDESAGAAESEAEDEREMDYTPYYSTHDSKTGVVYRPRLMVVDYSGALGSVAVRDRVPHGDQQEEQPQEQPYAHTWKGQATVQASPRIPPSAYVRSLGAHDWRNGRDTGEHGIASTKVARVSPPSAAEVRRDTRYFTDYLKVELPPTSVHELQGYHLSIGGFDSFFDGLAYADRDQHSEALLELLRHQLELSDRIDAFQMLTDQHTAFTALATTYKKWISEECPKASIFAIAATCETPSASAAPAQTIDWPLQYRRLNGAFTLHGFGCEGAGGEGTGVCVVECDKWRYPPQLGEIGGGLTERQIYPLEFEAVNWFDSSAIIATALDALTSPVRLSCGRGVSLTDMIKASVPSGNPLCGLGLALPIPIWDRSKVSANMSLFPPFPDLNERGDVISQPSVFPSPAVWQPLGFNDLTGASLGAKRMGHPYQCLSARGLSVPFLPLLSRYLPTPAQARCYAVDSPLVLPLAYPQLFNAHIASNGTLMKPPACREPSVDVEEIAVCALLHSIDPRLAKTARPVGRRQQKKAALIPPLQSISFALDRVRMAGKVAEISDHQGMEVDEYVDVCETFRRLSEGDRDEDEDDDMDDV</sequence>
<keyword evidence="4" id="KW-1185">Reference proteome</keyword>
<gene>
    <name evidence="3" type="ORF">Vbra_12487</name>
</gene>
<dbReference type="OMA" id="TIQVGEF"/>
<dbReference type="GO" id="GO:0007005">
    <property type="term" value="P:mitochondrion organization"/>
    <property type="evidence" value="ECO:0007669"/>
    <property type="project" value="InterPro"/>
</dbReference>
<dbReference type="SUPFAM" id="SSF52490">
    <property type="entry name" value="Tubulin nucleotide-binding domain-like"/>
    <property type="match status" value="1"/>
</dbReference>
<evidence type="ECO:0000256" key="1">
    <source>
        <dbReference type="SAM" id="MobiDB-lite"/>
    </source>
</evidence>
<dbReference type="PANTHER" id="PTHR13391:SF0">
    <property type="entry name" value="PROTEIN MISATO HOMOLOG 1"/>
    <property type="match status" value="1"/>
</dbReference>
<protein>
    <recommendedName>
        <fullName evidence="2">Misato Segment II tubulin-like domain-containing protein</fullName>
    </recommendedName>
</protein>
<dbReference type="Gene3D" id="3.40.50.1440">
    <property type="entry name" value="Tubulin/FtsZ, GTPase domain"/>
    <property type="match status" value="2"/>
</dbReference>
<evidence type="ECO:0000259" key="2">
    <source>
        <dbReference type="Pfam" id="PF10644"/>
    </source>
</evidence>
<dbReference type="VEuPathDB" id="CryptoDB:Vbra_12487"/>
<feature type="domain" description="Misato Segment II tubulin-like" evidence="2">
    <location>
        <begin position="7"/>
        <end position="125"/>
    </location>
</feature>